<proteinExistence type="predicted"/>
<keyword evidence="5 6" id="KW-0413">Isomerase</keyword>
<dbReference type="PANTHER" id="PTHR47245:SF1">
    <property type="entry name" value="FOLDASE PROTEIN PRSA"/>
    <property type="match status" value="1"/>
</dbReference>
<dbReference type="PROSITE" id="PS50198">
    <property type="entry name" value="PPIC_PPIASE_2"/>
    <property type="match status" value="1"/>
</dbReference>
<protein>
    <recommendedName>
        <fullName evidence="2">peptidylprolyl isomerase</fullName>
        <ecNumber evidence="2">5.2.1.8</ecNumber>
    </recommendedName>
</protein>
<evidence type="ECO:0000256" key="2">
    <source>
        <dbReference type="ARBA" id="ARBA00013194"/>
    </source>
</evidence>
<dbReference type="EMBL" id="FXTP01000002">
    <property type="protein sequence ID" value="SMO42590.1"/>
    <property type="molecule type" value="Genomic_DNA"/>
</dbReference>
<dbReference type="InterPro" id="IPR050245">
    <property type="entry name" value="PrsA_foldase"/>
</dbReference>
<keyword evidence="4 6" id="KW-0697">Rotamase</keyword>
<evidence type="ECO:0000256" key="5">
    <source>
        <dbReference type="ARBA" id="ARBA00023235"/>
    </source>
</evidence>
<dbReference type="Pfam" id="PF13616">
    <property type="entry name" value="Rotamase_3"/>
    <property type="match status" value="1"/>
</dbReference>
<evidence type="ECO:0000313" key="9">
    <source>
        <dbReference type="EMBL" id="SMO42590.1"/>
    </source>
</evidence>
<evidence type="ECO:0000256" key="6">
    <source>
        <dbReference type="PROSITE-ProRule" id="PRU00278"/>
    </source>
</evidence>
<dbReference type="SUPFAM" id="SSF54534">
    <property type="entry name" value="FKBP-like"/>
    <property type="match status" value="1"/>
</dbReference>
<evidence type="ECO:0000259" key="8">
    <source>
        <dbReference type="PROSITE" id="PS50198"/>
    </source>
</evidence>
<dbReference type="PROSITE" id="PS51257">
    <property type="entry name" value="PROKAR_LIPOPROTEIN"/>
    <property type="match status" value="1"/>
</dbReference>
<dbReference type="Proteomes" id="UP000317557">
    <property type="component" value="Unassembled WGS sequence"/>
</dbReference>
<reference evidence="9 10" key="1">
    <citation type="submission" date="2017-05" db="EMBL/GenBank/DDBJ databases">
        <authorList>
            <person name="Varghese N."/>
            <person name="Submissions S."/>
        </authorList>
    </citation>
    <scope>NUCLEOTIDE SEQUENCE [LARGE SCALE GENOMIC DNA]</scope>
    <source>
        <strain evidence="9 10">DSM 21985</strain>
    </source>
</reference>
<feature type="signal peptide" evidence="7">
    <location>
        <begin position="1"/>
        <end position="26"/>
    </location>
</feature>
<dbReference type="AlphaFoldDB" id="A0A521B7C7"/>
<dbReference type="EC" id="5.2.1.8" evidence="2"/>
<evidence type="ECO:0000256" key="1">
    <source>
        <dbReference type="ARBA" id="ARBA00000971"/>
    </source>
</evidence>
<dbReference type="Pfam" id="PF13145">
    <property type="entry name" value="Rotamase_2"/>
    <property type="match status" value="1"/>
</dbReference>
<dbReference type="OrthoDB" id="1523637at2"/>
<evidence type="ECO:0000256" key="7">
    <source>
        <dbReference type="SAM" id="SignalP"/>
    </source>
</evidence>
<evidence type="ECO:0000256" key="4">
    <source>
        <dbReference type="ARBA" id="ARBA00023110"/>
    </source>
</evidence>
<evidence type="ECO:0000256" key="3">
    <source>
        <dbReference type="ARBA" id="ARBA00022729"/>
    </source>
</evidence>
<accession>A0A521B7C7</accession>
<keyword evidence="10" id="KW-1185">Reference proteome</keyword>
<name>A0A521B7C7_9BACT</name>
<sequence length="585" mass="68281">MHTKRFLSISFLVGVALLFMYSCSNQEDGRAYDVIAEVENIGDITFADLHNYYDSYLYHLRYPNDKQKGYKEALEELIVKRRKEAEFINTQMYTDEELMEPIQRSVNEEIRARYFEDEFLSRYINEESIEDYYESMGRKVEYRQIVINKPAEPVEGQLSAIRDTVNLIVSELMVGEDFGTYVERYSQHQPSLENAGYMPPISWKNVAQSPMYQTIYNMSEGDLRALENRRAFHIINVTDVGKTEKPPLVEVENQIRKNLRELYLDRALEEYTELKNNIINADSFEWNELALDELTEWGKQEGFYGGAYKQVLSEAIASGNNKTIVTHENGSVDYQKYLQLLNTILIPGKEENISKEDLKKFIDDAVRTELILEQSKKAGADSEILTENATSILRFHYERMYTRRHITEQIPEPTDEALRSFYEAHKDSLLYQFAKSILYVKPFGTEAEAEEMMQKINAGQSFEQAANRRYQVKTFIINKQGEIEAHLSDEKPYLGEVAFDLKEGEVEGPVSYSEDDTETKYAVVKNSFRQEARVRDFSEIKDIAKQFREFKRGEISKQVRENLSQKYPANIYQDILEQKIEEVIQ</sequence>
<keyword evidence="3 7" id="KW-0732">Signal</keyword>
<dbReference type="RefSeq" id="WP_142453078.1">
    <property type="nucleotide sequence ID" value="NZ_FXTP01000002.1"/>
</dbReference>
<dbReference type="Gene3D" id="3.10.50.40">
    <property type="match status" value="2"/>
</dbReference>
<organism evidence="9 10">
    <name type="scientific">Gracilimonas mengyeensis</name>
    <dbReference type="NCBI Taxonomy" id="1302730"/>
    <lineage>
        <taxon>Bacteria</taxon>
        <taxon>Pseudomonadati</taxon>
        <taxon>Balneolota</taxon>
        <taxon>Balneolia</taxon>
        <taxon>Balneolales</taxon>
        <taxon>Balneolaceae</taxon>
        <taxon>Gracilimonas</taxon>
    </lineage>
</organism>
<evidence type="ECO:0000313" key="10">
    <source>
        <dbReference type="Proteomes" id="UP000317557"/>
    </source>
</evidence>
<dbReference type="InterPro" id="IPR046357">
    <property type="entry name" value="PPIase_dom_sf"/>
</dbReference>
<feature type="domain" description="PpiC" evidence="8">
    <location>
        <begin position="137"/>
        <end position="239"/>
    </location>
</feature>
<dbReference type="InterPro" id="IPR000297">
    <property type="entry name" value="PPIase_PpiC"/>
</dbReference>
<dbReference type="GO" id="GO:0003755">
    <property type="term" value="F:peptidyl-prolyl cis-trans isomerase activity"/>
    <property type="evidence" value="ECO:0007669"/>
    <property type="project" value="UniProtKB-KW"/>
</dbReference>
<feature type="chain" id="PRO_5022161219" description="peptidylprolyl isomerase" evidence="7">
    <location>
        <begin position="27"/>
        <end position="585"/>
    </location>
</feature>
<dbReference type="PANTHER" id="PTHR47245">
    <property type="entry name" value="PEPTIDYLPROLYL ISOMERASE"/>
    <property type="match status" value="1"/>
</dbReference>
<comment type="catalytic activity">
    <reaction evidence="1">
        <text>[protein]-peptidylproline (omega=180) = [protein]-peptidylproline (omega=0)</text>
        <dbReference type="Rhea" id="RHEA:16237"/>
        <dbReference type="Rhea" id="RHEA-COMP:10747"/>
        <dbReference type="Rhea" id="RHEA-COMP:10748"/>
        <dbReference type="ChEBI" id="CHEBI:83833"/>
        <dbReference type="ChEBI" id="CHEBI:83834"/>
        <dbReference type="EC" id="5.2.1.8"/>
    </reaction>
</comment>
<gene>
    <name evidence="9" type="ORF">SAMN06265219_10255</name>
</gene>